<reference evidence="1 2" key="1">
    <citation type="submission" date="2013-08" db="EMBL/GenBank/DDBJ databases">
        <authorList>
            <person name="Weinstock G."/>
            <person name="Sodergren E."/>
            <person name="Wylie T."/>
            <person name="Fulton L."/>
            <person name="Fulton R."/>
            <person name="Fronick C."/>
            <person name="O'Laughlin M."/>
            <person name="Godfrey J."/>
            <person name="Miner T."/>
            <person name="Herter B."/>
            <person name="Appelbaum E."/>
            <person name="Cordes M."/>
            <person name="Lek S."/>
            <person name="Wollam A."/>
            <person name="Pepin K.H."/>
            <person name="Palsikar V.B."/>
            <person name="Mitreva M."/>
            <person name="Wilson R.K."/>
        </authorList>
    </citation>
    <scope>NUCLEOTIDE SEQUENCE [LARGE SCALE GENOMIC DNA]</scope>
    <source>
        <strain evidence="1 2">ATCC 15930</strain>
    </source>
</reference>
<evidence type="ECO:0000313" key="2">
    <source>
        <dbReference type="Proteomes" id="UP000027442"/>
    </source>
</evidence>
<proteinExistence type="predicted"/>
<accession>A0A069QPA9</accession>
<evidence type="ECO:0000313" key="1">
    <source>
        <dbReference type="EMBL" id="KDR53869.1"/>
    </source>
</evidence>
<dbReference type="AlphaFoldDB" id="A0A069QPA9"/>
<dbReference type="Proteomes" id="UP000027442">
    <property type="component" value="Unassembled WGS sequence"/>
</dbReference>
<dbReference type="EMBL" id="JNGW01000004">
    <property type="protein sequence ID" value="KDR53869.1"/>
    <property type="molecule type" value="Genomic_DNA"/>
</dbReference>
<dbReference type="PATRIC" id="fig|1122985.7.peg.36"/>
<sequence>MKVFIFIITVTIVVCVSCTKRCRYQDPIEDLLVMDWGTRPLPHHGKVYSFREGTLFTELIDSFELSIIERNPARTNWIVCSLGEKKPTHRCDIRLTLDDSLTYDISNITLSWFIDQKHWTMGGPREYCIVSSFKVNGKIVDNSLHSGRLALPQKYVRIIKKR</sequence>
<dbReference type="RefSeq" id="WP_018968492.1">
    <property type="nucleotide sequence ID" value="NZ_KB899232.1"/>
</dbReference>
<comment type="caution">
    <text evidence="1">The sequence shown here is derived from an EMBL/GenBank/DDBJ whole genome shotgun (WGS) entry which is preliminary data.</text>
</comment>
<keyword evidence="2" id="KW-1185">Reference proteome</keyword>
<organism evidence="1 2">
    <name type="scientific">Hoylesella loescheii DSM 19665 = JCM 12249 = ATCC 15930</name>
    <dbReference type="NCBI Taxonomy" id="1122985"/>
    <lineage>
        <taxon>Bacteria</taxon>
        <taxon>Pseudomonadati</taxon>
        <taxon>Bacteroidota</taxon>
        <taxon>Bacteroidia</taxon>
        <taxon>Bacteroidales</taxon>
        <taxon>Prevotellaceae</taxon>
        <taxon>Hoylesella</taxon>
    </lineage>
</organism>
<name>A0A069QPA9_HOYLO</name>
<protein>
    <submittedName>
        <fullName evidence="1">Uncharacterized protein</fullName>
    </submittedName>
</protein>
<gene>
    <name evidence="1" type="ORF">HMPREF1991_00033</name>
</gene>
<dbReference type="HOGENOM" id="CLU_139765_0_0_10"/>